<evidence type="ECO:0000313" key="3">
    <source>
        <dbReference type="Proteomes" id="UP000238877"/>
    </source>
</evidence>
<feature type="domain" description="Mannose-6-phosphate isomerase type II C-terminal" evidence="1">
    <location>
        <begin position="9"/>
        <end position="119"/>
    </location>
</feature>
<gene>
    <name evidence="2" type="ORF">VTHSUH11_06810</name>
</gene>
<dbReference type="Gene3D" id="2.60.120.10">
    <property type="entry name" value="Jelly Rolls"/>
    <property type="match status" value="1"/>
</dbReference>
<dbReference type="InterPro" id="IPR014710">
    <property type="entry name" value="RmlC-like_jellyroll"/>
</dbReference>
<organism evidence="2 3">
    <name type="scientific">Veillonella tobetsuensis</name>
    <dbReference type="NCBI Taxonomy" id="1110546"/>
    <lineage>
        <taxon>Bacteria</taxon>
        <taxon>Bacillati</taxon>
        <taxon>Bacillota</taxon>
        <taxon>Negativicutes</taxon>
        <taxon>Veillonellales</taxon>
        <taxon>Veillonellaceae</taxon>
        <taxon>Veillonella</taxon>
    </lineage>
</organism>
<proteinExistence type="predicted"/>
<dbReference type="Proteomes" id="UP000238877">
    <property type="component" value="Unassembled WGS sequence"/>
</dbReference>
<evidence type="ECO:0000259" key="1">
    <source>
        <dbReference type="Pfam" id="PF01050"/>
    </source>
</evidence>
<name>A0A2S7ZN21_9FIRM</name>
<dbReference type="InterPro" id="IPR051161">
    <property type="entry name" value="Mannose-6P_isomerase_type2"/>
</dbReference>
<sequence length="124" mass="14646">MIELKTSSVKINEIVERPWGYYRVLEWQKNYVLKHIVISINSKISLQLHLLRNELWYVYSGTGLVTLDDLKFIICPDNIILIPRNHIHRLENISNTPLQILELQEGDYIDENDIIRIDDAYGRV</sequence>
<protein>
    <recommendedName>
        <fullName evidence="1">Mannose-6-phosphate isomerase type II C-terminal domain-containing protein</fullName>
    </recommendedName>
</protein>
<comment type="caution">
    <text evidence="2">The sequence shown here is derived from an EMBL/GenBank/DDBJ whole genome shotgun (WGS) entry which is preliminary data.</text>
</comment>
<dbReference type="AlphaFoldDB" id="A0A2S7ZN21"/>
<dbReference type="PANTHER" id="PTHR46390:SF1">
    <property type="entry name" value="MANNOSE-1-PHOSPHATE GUANYLYLTRANSFERASE"/>
    <property type="match status" value="1"/>
</dbReference>
<evidence type="ECO:0000313" key="2">
    <source>
        <dbReference type="EMBL" id="PQL24689.1"/>
    </source>
</evidence>
<dbReference type="Pfam" id="PF01050">
    <property type="entry name" value="MannoseP_isomer"/>
    <property type="match status" value="1"/>
</dbReference>
<dbReference type="InterPro" id="IPR011051">
    <property type="entry name" value="RmlC_Cupin_sf"/>
</dbReference>
<dbReference type="GO" id="GO:0005976">
    <property type="term" value="P:polysaccharide metabolic process"/>
    <property type="evidence" value="ECO:0007669"/>
    <property type="project" value="InterPro"/>
</dbReference>
<dbReference type="RefSeq" id="WP_105093111.1">
    <property type="nucleotide sequence ID" value="NZ_PPDF01000012.1"/>
</dbReference>
<dbReference type="GO" id="GO:0004475">
    <property type="term" value="F:mannose-1-phosphate guanylyltransferase (GTP) activity"/>
    <property type="evidence" value="ECO:0007669"/>
    <property type="project" value="TreeGrafter"/>
</dbReference>
<dbReference type="PANTHER" id="PTHR46390">
    <property type="entry name" value="MANNOSE-1-PHOSPHATE GUANYLYLTRANSFERASE"/>
    <property type="match status" value="1"/>
</dbReference>
<dbReference type="CDD" id="cd02213">
    <property type="entry name" value="cupin_PMI_typeII_C"/>
    <property type="match status" value="1"/>
</dbReference>
<dbReference type="InterPro" id="IPR001538">
    <property type="entry name" value="Man6P_isomerase-2_C"/>
</dbReference>
<dbReference type="EMBL" id="PPDF01000012">
    <property type="protein sequence ID" value="PQL24689.1"/>
    <property type="molecule type" value="Genomic_DNA"/>
</dbReference>
<accession>A0A2S7ZN21</accession>
<dbReference type="SUPFAM" id="SSF51182">
    <property type="entry name" value="RmlC-like cupins"/>
    <property type="match status" value="1"/>
</dbReference>
<dbReference type="GO" id="GO:0009298">
    <property type="term" value="P:GDP-mannose biosynthetic process"/>
    <property type="evidence" value="ECO:0007669"/>
    <property type="project" value="TreeGrafter"/>
</dbReference>
<reference evidence="2 3" key="1">
    <citation type="submission" date="2018-01" db="EMBL/GenBank/DDBJ databases">
        <title>Draft genome sequences of clinical isolates and type strains of oral Veillonella including Veillonella infantum sp., nov.</title>
        <authorList>
            <person name="Mashima I."/>
            <person name="Liao Y.-C."/>
            <person name="Sabharwal A."/>
            <person name="Haase E.M."/>
            <person name="Nakazawa F."/>
            <person name="Scannapieco F.A."/>
        </authorList>
    </citation>
    <scope>NUCLEOTIDE SEQUENCE [LARGE SCALE GENOMIC DNA]</scope>
    <source>
        <strain evidence="2 3">Y6</strain>
    </source>
</reference>